<gene>
    <name evidence="2" type="ORF">Thpro_023105</name>
</gene>
<proteinExistence type="predicted"/>
<protein>
    <submittedName>
        <fullName evidence="2">Uncharacterized protein</fullName>
    </submittedName>
</protein>
<keyword evidence="1" id="KW-1133">Transmembrane helix</keyword>
<keyword evidence="1" id="KW-0472">Membrane</keyword>
<dbReference type="AlphaFoldDB" id="A0A1A6C2T2"/>
<organism evidence="2 3">
    <name type="scientific">Acidihalobacter prosperus</name>
    <dbReference type="NCBI Taxonomy" id="160660"/>
    <lineage>
        <taxon>Bacteria</taxon>
        <taxon>Pseudomonadati</taxon>
        <taxon>Pseudomonadota</taxon>
        <taxon>Gammaproteobacteria</taxon>
        <taxon>Chromatiales</taxon>
        <taxon>Ectothiorhodospiraceae</taxon>
        <taxon>Acidihalobacter</taxon>
    </lineage>
</organism>
<sequence length="73" mass="7578">MTAAPNHGQTEHPTASRQVRGAGNTQVFVILVAVIAAIGYLTNVIDMPVARHLGELRGIGSAMPLLGAILGYV</sequence>
<name>A0A1A6C2T2_9GAMM</name>
<evidence type="ECO:0000256" key="1">
    <source>
        <dbReference type="SAM" id="Phobius"/>
    </source>
</evidence>
<feature type="transmembrane region" description="Helical" evidence="1">
    <location>
        <begin position="27"/>
        <end position="45"/>
    </location>
</feature>
<dbReference type="RefSeq" id="WP_038091389.1">
    <property type="nucleotide sequence ID" value="NZ_JQSG02000006.1"/>
</dbReference>
<comment type="caution">
    <text evidence="2">The sequence shown here is derived from an EMBL/GenBank/DDBJ whole genome shotgun (WGS) entry which is preliminary data.</text>
</comment>
<keyword evidence="3" id="KW-1185">Reference proteome</keyword>
<evidence type="ECO:0000313" key="3">
    <source>
        <dbReference type="Proteomes" id="UP000029273"/>
    </source>
</evidence>
<dbReference type="EMBL" id="JQSG02000006">
    <property type="protein sequence ID" value="OBS08855.1"/>
    <property type="molecule type" value="Genomic_DNA"/>
</dbReference>
<keyword evidence="1" id="KW-0812">Transmembrane</keyword>
<dbReference type="Proteomes" id="UP000029273">
    <property type="component" value="Unassembled WGS sequence"/>
</dbReference>
<evidence type="ECO:0000313" key="2">
    <source>
        <dbReference type="EMBL" id="OBS08855.1"/>
    </source>
</evidence>
<accession>A0A1A6C2T2</accession>
<dbReference type="OrthoDB" id="5799703at2"/>
<reference evidence="2 3" key="1">
    <citation type="journal article" date="2014" name="Genome Announc.">
        <title>Draft Genome Sequence of the Iron-Oxidizing, Acidophilic, and Halotolerant 'Thiobacillus prosperus' Type Strain DSM 5130.</title>
        <authorList>
            <person name="Ossandon F.J."/>
            <person name="Cardenas J.P."/>
            <person name="Corbett M."/>
            <person name="Quatrini R."/>
            <person name="Holmes D.S."/>
            <person name="Watkin E."/>
        </authorList>
    </citation>
    <scope>NUCLEOTIDE SEQUENCE [LARGE SCALE GENOMIC DNA]</scope>
    <source>
        <strain evidence="2 3">DSM 5130</strain>
    </source>
</reference>